<dbReference type="RefSeq" id="WP_020064652.1">
    <property type="nucleotide sequence ID" value="NZ_CP015910.2"/>
</dbReference>
<dbReference type="GeneID" id="63962841"/>
<dbReference type="Proteomes" id="UP000092328">
    <property type="component" value="Chromosome"/>
</dbReference>
<dbReference type="PROSITE" id="PS51257">
    <property type="entry name" value="PROKAR_LIPOPROTEIN"/>
    <property type="match status" value="1"/>
</dbReference>
<evidence type="ECO:0008006" key="4">
    <source>
        <dbReference type="Google" id="ProtNLM"/>
    </source>
</evidence>
<protein>
    <recommendedName>
        <fullName evidence="4">Lipoprotein</fullName>
    </recommendedName>
</protein>
<keyword evidence="3" id="KW-1185">Reference proteome</keyword>
<feature type="chain" id="PRO_5017480694" description="Lipoprotein" evidence="1">
    <location>
        <begin position="20"/>
        <end position="171"/>
    </location>
</feature>
<sequence>MKIKILLTVILILFAVSCAKNNPSNPIQNNNKSNSIIGYNNGENGKINNYGDKVSIDSLDGIVEYGGKGQLNIKWLDGIHAEGPEDIQVYVDIYEEDKIARVHAGGLFNFDNIKLDNNKNTYYSSDDKGNYTLTMRFGKDSITDFQVIIYFNGDNYKYYVTADKLDKIIRN</sequence>
<dbReference type="KEGG" id="bhd:BHYOB78_07345"/>
<proteinExistence type="predicted"/>
<evidence type="ECO:0000313" key="3">
    <source>
        <dbReference type="Proteomes" id="UP000092328"/>
    </source>
</evidence>
<dbReference type="AlphaFoldDB" id="A0A3B6VY78"/>
<gene>
    <name evidence="2" type="ORF">BHYOB78_07345</name>
</gene>
<name>A0A3B6VY78_BRAHO</name>
<organism evidence="2 3">
    <name type="scientific">Brachyspira hyodysenteriae ATCC 27164</name>
    <dbReference type="NCBI Taxonomy" id="1266923"/>
    <lineage>
        <taxon>Bacteria</taxon>
        <taxon>Pseudomonadati</taxon>
        <taxon>Spirochaetota</taxon>
        <taxon>Spirochaetia</taxon>
        <taxon>Brachyspirales</taxon>
        <taxon>Brachyspiraceae</taxon>
        <taxon>Brachyspira</taxon>
    </lineage>
</organism>
<accession>A0A3B6VY78</accession>
<evidence type="ECO:0000313" key="2">
    <source>
        <dbReference type="EMBL" id="ANN63687.1"/>
    </source>
</evidence>
<keyword evidence="1" id="KW-0732">Signal</keyword>
<reference evidence="3" key="1">
    <citation type="journal article" date="2016" name="Genome Announc.">
        <title>Complete Genome Sequence of Brachyspira hyodysenteriae Type Strain B78 (ATCC 27164).</title>
        <authorList>
            <person name="Mirajkar N.S."/>
            <person name="Johnson T.J."/>
            <person name="Gebhart C.J."/>
        </authorList>
    </citation>
    <scope>NUCLEOTIDE SEQUENCE [LARGE SCALE GENOMIC DNA]</scope>
    <source>
        <strain evidence="3">B78</strain>
    </source>
</reference>
<evidence type="ECO:0000256" key="1">
    <source>
        <dbReference type="SAM" id="SignalP"/>
    </source>
</evidence>
<dbReference type="OrthoDB" id="308389at2"/>
<reference evidence="3" key="2">
    <citation type="journal article" date="2017" name="Genome Announc.">
        <title>Correction for Mirajkar et al., Complete Genome Sequence of Brachyspira hyodysenteriae Type Strain B78 (ATCC 27164).</title>
        <authorList>
            <person name="Mirajkar N.S."/>
            <person name="Johnson T.J."/>
            <person name="Gebhart C.J."/>
        </authorList>
    </citation>
    <scope>NUCLEOTIDE SEQUENCE [LARGE SCALE GENOMIC DNA]</scope>
    <source>
        <strain evidence="3">B78</strain>
    </source>
</reference>
<feature type="signal peptide" evidence="1">
    <location>
        <begin position="1"/>
        <end position="19"/>
    </location>
</feature>
<dbReference type="EMBL" id="CP015910">
    <property type="protein sequence ID" value="ANN63687.1"/>
    <property type="molecule type" value="Genomic_DNA"/>
</dbReference>